<dbReference type="HOGENOM" id="CLU_1906148_0_0_1"/>
<dbReference type="InParanoid" id="C0NS29"/>
<evidence type="ECO:0000313" key="1">
    <source>
        <dbReference type="EMBL" id="EEH05695.1"/>
    </source>
</evidence>
<organism evidence="1 2">
    <name type="scientific">Ajellomyces capsulatus (strain G186AR / H82 / ATCC MYA-2454 / RMSCC 2432)</name>
    <name type="common">Darling's disease fungus</name>
    <name type="synonym">Histoplasma capsulatum</name>
    <dbReference type="NCBI Taxonomy" id="447093"/>
    <lineage>
        <taxon>Eukaryota</taxon>
        <taxon>Fungi</taxon>
        <taxon>Dikarya</taxon>
        <taxon>Ascomycota</taxon>
        <taxon>Pezizomycotina</taxon>
        <taxon>Eurotiomycetes</taxon>
        <taxon>Eurotiomycetidae</taxon>
        <taxon>Onygenales</taxon>
        <taxon>Ajellomycetaceae</taxon>
        <taxon>Histoplasma</taxon>
    </lineage>
</organism>
<accession>C0NS29</accession>
<gene>
    <name evidence="1" type="ORF">HCBG_05959</name>
</gene>
<name>C0NS29_AJECG</name>
<dbReference type="Proteomes" id="UP000001631">
    <property type="component" value="Unassembled WGS sequence"/>
</dbReference>
<keyword evidence="2" id="KW-1185">Reference proteome</keyword>
<reference evidence="1" key="1">
    <citation type="submission" date="2009-02" db="EMBL/GenBank/DDBJ databases">
        <title>The Genome Sequence of Ajellomyces capsulatus strain G186AR.</title>
        <authorList>
            <consortium name="The Broad Institute Genome Sequencing Platform"/>
            <person name="Champion M."/>
            <person name="Cuomo C."/>
            <person name="Ma L.-J."/>
            <person name="Henn M.R."/>
            <person name="Sil A."/>
            <person name="Goldman B."/>
            <person name="Young S.K."/>
            <person name="Kodira C.D."/>
            <person name="Zeng Q."/>
            <person name="Koehrsen M."/>
            <person name="Alvarado L."/>
            <person name="Berlin A."/>
            <person name="Borenstein D."/>
            <person name="Chen Z."/>
            <person name="Engels R."/>
            <person name="Freedman E."/>
            <person name="Gellesch M."/>
            <person name="Goldberg J."/>
            <person name="Griggs A."/>
            <person name="Gujja S."/>
            <person name="Heiman D."/>
            <person name="Hepburn T."/>
            <person name="Howarth C."/>
            <person name="Jen D."/>
            <person name="Larson L."/>
            <person name="Lewis B."/>
            <person name="Mehta T."/>
            <person name="Park D."/>
            <person name="Pearson M."/>
            <person name="Roberts A."/>
            <person name="Saif S."/>
            <person name="Shea T."/>
            <person name="Shenoy N."/>
            <person name="Sisk P."/>
            <person name="Stolte C."/>
            <person name="Sykes S."/>
            <person name="Walk T."/>
            <person name="White J."/>
            <person name="Yandava C."/>
            <person name="Klein B."/>
            <person name="McEwen J.G."/>
            <person name="Puccia R."/>
            <person name="Goldman G.H."/>
            <person name="Felipe M.S."/>
            <person name="Nino-Vega G."/>
            <person name="San-Blas G."/>
            <person name="Taylor J."/>
            <person name="Mendoza L."/>
            <person name="Galagan J."/>
            <person name="Nusbaum C."/>
            <person name="Birren B."/>
        </authorList>
    </citation>
    <scope>NUCLEOTIDE SEQUENCE</scope>
    <source>
        <strain evidence="1">G186AR</strain>
    </source>
</reference>
<protein>
    <submittedName>
        <fullName evidence="1">Uncharacterized protein</fullName>
    </submittedName>
</protein>
<dbReference type="GeneID" id="69038975"/>
<dbReference type="EMBL" id="GG663370">
    <property type="protein sequence ID" value="EEH05695.1"/>
    <property type="molecule type" value="Genomic_DNA"/>
</dbReference>
<dbReference type="AlphaFoldDB" id="C0NS29"/>
<proteinExistence type="predicted"/>
<sequence>MTLSKLKDLEVQLVSLIIAPDTASPQLSMTRFLLSKPSSTITLINSLQVTIALIMETPNPGSYNIVRREGKPDTDAHENGTSARCSVLGLTPEVVIQGLVTQIIYSTPLVPNGFECGVWQWYQALSHSASLGR</sequence>
<evidence type="ECO:0000313" key="2">
    <source>
        <dbReference type="Proteomes" id="UP000001631"/>
    </source>
</evidence>
<dbReference type="RefSeq" id="XP_045286176.1">
    <property type="nucleotide sequence ID" value="XM_045433008.1"/>
</dbReference>